<dbReference type="Proteomes" id="UP000029867">
    <property type="component" value="Unassembled WGS sequence"/>
</dbReference>
<dbReference type="VEuPathDB" id="FungiDB:C5L36_0B01830"/>
<gene>
    <name evidence="2" type="ORF">JL09_g3758</name>
</gene>
<sequence>MDSESCAICFDYGTVATPIVKPCTTCELAVHNKCMLNLTSNHLIQQRAVLLSTGTIHPEKINTPWYLEGGTSLHLSGFPPIEVPFSWNIKATRYLDFIKKGGICLEINPLAEETITEIGLVRNLSNSETLLMDVCPQCKGPILYSSISHDSWRFISYLGVTIQDCINVGVELLVQASTLIESFTKVCFEFNLMDTGFIGGFISSQLTWAVLTRNFWGVDPNVDTFEKFVATERFNLTEILLLNDASRPYFSAIVGIFISIVSYTGTPLSILKMMGFSMKLARQILYRLSFNLGYMRLVCDYFPDNGHEHKAFKDYPLTEMLKASFTEDYKKYLAAYPNTPLVDSIQPFDIYSSPGIAGYSILGMFTVGKLLEKCKPFIRTLYMLFKRFKLTPIHVEFLIEYSGLEVTFFLKECLEFFYYWYDFQIAKSYVPIKYKTEKASEDEGLYN</sequence>
<dbReference type="AlphaFoldDB" id="A0A099NWA1"/>
<evidence type="ECO:0000313" key="2">
    <source>
        <dbReference type="EMBL" id="KGK37078.1"/>
    </source>
</evidence>
<feature type="transmembrane region" description="Helical" evidence="1">
    <location>
        <begin position="249"/>
        <end position="271"/>
    </location>
</feature>
<protein>
    <submittedName>
        <fullName evidence="2">Uncharacterized protein</fullName>
    </submittedName>
</protein>
<proteinExistence type="predicted"/>
<evidence type="ECO:0000313" key="3">
    <source>
        <dbReference type="Proteomes" id="UP000029867"/>
    </source>
</evidence>
<evidence type="ECO:0000256" key="1">
    <source>
        <dbReference type="SAM" id="Phobius"/>
    </source>
</evidence>
<dbReference type="EMBL" id="JQFK01000044">
    <property type="protein sequence ID" value="KGK37078.1"/>
    <property type="molecule type" value="Genomic_DNA"/>
</dbReference>
<comment type="caution">
    <text evidence="2">The sequence shown here is derived from an EMBL/GenBank/DDBJ whole genome shotgun (WGS) entry which is preliminary data.</text>
</comment>
<keyword evidence="1" id="KW-1133">Transmembrane helix</keyword>
<name>A0A099NWA1_PICKU</name>
<keyword evidence="1" id="KW-0472">Membrane</keyword>
<organism evidence="2 3">
    <name type="scientific">Pichia kudriavzevii</name>
    <name type="common">Yeast</name>
    <name type="synonym">Issatchenkia orientalis</name>
    <dbReference type="NCBI Taxonomy" id="4909"/>
    <lineage>
        <taxon>Eukaryota</taxon>
        <taxon>Fungi</taxon>
        <taxon>Dikarya</taxon>
        <taxon>Ascomycota</taxon>
        <taxon>Saccharomycotina</taxon>
        <taxon>Pichiomycetes</taxon>
        <taxon>Pichiales</taxon>
        <taxon>Pichiaceae</taxon>
        <taxon>Pichia</taxon>
    </lineage>
</organism>
<reference evidence="3" key="1">
    <citation type="journal article" date="2014" name="Microb. Cell Fact.">
        <title>Exploiting Issatchenkia orientalis SD108 for succinic acid production.</title>
        <authorList>
            <person name="Xiao H."/>
            <person name="Shao Z."/>
            <person name="Jiang Y."/>
            <person name="Dole S."/>
            <person name="Zhao H."/>
        </authorList>
    </citation>
    <scope>NUCLEOTIDE SEQUENCE [LARGE SCALE GENOMIC DNA]</scope>
    <source>
        <strain evidence="3">SD108</strain>
    </source>
</reference>
<keyword evidence="1" id="KW-0812">Transmembrane</keyword>
<dbReference type="HOGENOM" id="CLU_612595_0_0_1"/>
<accession>A0A099NWA1</accession>